<organism evidence="2 3">
    <name type="scientific">Lysobacter yangpyeongensis</name>
    <dbReference type="NCBI Taxonomy" id="346182"/>
    <lineage>
        <taxon>Bacteria</taxon>
        <taxon>Pseudomonadati</taxon>
        <taxon>Pseudomonadota</taxon>
        <taxon>Gammaproteobacteria</taxon>
        <taxon>Lysobacterales</taxon>
        <taxon>Lysobacteraceae</taxon>
        <taxon>Lysobacter</taxon>
    </lineage>
</organism>
<comment type="caution">
    <text evidence="2">The sequence shown here is derived from an EMBL/GenBank/DDBJ whole genome shotgun (WGS) entry which is preliminary data.</text>
</comment>
<proteinExistence type="predicted"/>
<dbReference type="InterPro" id="IPR013830">
    <property type="entry name" value="SGNH_hydro"/>
</dbReference>
<dbReference type="CDD" id="cd01832">
    <property type="entry name" value="SGNH_hydrolase_like_1"/>
    <property type="match status" value="1"/>
</dbReference>
<evidence type="ECO:0000313" key="3">
    <source>
        <dbReference type="Proteomes" id="UP001596036"/>
    </source>
</evidence>
<dbReference type="Gene3D" id="3.40.50.1110">
    <property type="entry name" value="SGNH hydrolase"/>
    <property type="match status" value="1"/>
</dbReference>
<dbReference type="Proteomes" id="UP001596036">
    <property type="component" value="Unassembled WGS sequence"/>
</dbReference>
<gene>
    <name evidence="2" type="ORF">ACFPN1_14865</name>
</gene>
<dbReference type="RefSeq" id="WP_386755947.1">
    <property type="nucleotide sequence ID" value="NZ_JBHSNM010000007.1"/>
</dbReference>
<dbReference type="GO" id="GO:0016787">
    <property type="term" value="F:hydrolase activity"/>
    <property type="evidence" value="ECO:0007669"/>
    <property type="project" value="UniProtKB-KW"/>
</dbReference>
<evidence type="ECO:0000313" key="2">
    <source>
        <dbReference type="EMBL" id="MFC5571343.1"/>
    </source>
</evidence>
<dbReference type="SUPFAM" id="SSF52266">
    <property type="entry name" value="SGNH hydrolase"/>
    <property type="match status" value="1"/>
</dbReference>
<feature type="domain" description="SGNH hydrolase-type esterase" evidence="1">
    <location>
        <begin position="12"/>
        <end position="192"/>
    </location>
</feature>
<keyword evidence="2" id="KW-0378">Hydrolase</keyword>
<name>A0ABW0SQF7_9GAMM</name>
<accession>A0ABW0SQF7</accession>
<protein>
    <submittedName>
        <fullName evidence="2">SGNH/GDSL hydrolase family protein</fullName>
    </submittedName>
</protein>
<keyword evidence="3" id="KW-1185">Reference proteome</keyword>
<dbReference type="Pfam" id="PF13472">
    <property type="entry name" value="Lipase_GDSL_2"/>
    <property type="match status" value="1"/>
</dbReference>
<evidence type="ECO:0000259" key="1">
    <source>
        <dbReference type="Pfam" id="PF13472"/>
    </source>
</evidence>
<sequence>MDAPNDTLTYLALGDSYTIGESVPEDGRWPVQLARALREEGIALADPRIIATTGWTTDELEWGIDAVEPVGTYDFVSLLIGVNNQYRNRSAVAYGGEFHTLLQRAIRYARGRADRVLVLSIPDWGVSPFAANDKRDAATIAREIDAFNAAAQQVCAKEGVAFVDITPISRERGAEAEMIATDGLHPSGAMYTLWSQAALPVARQLLSR</sequence>
<reference evidence="3" key="1">
    <citation type="journal article" date="2019" name="Int. J. Syst. Evol. Microbiol.">
        <title>The Global Catalogue of Microorganisms (GCM) 10K type strain sequencing project: providing services to taxonomists for standard genome sequencing and annotation.</title>
        <authorList>
            <consortium name="The Broad Institute Genomics Platform"/>
            <consortium name="The Broad Institute Genome Sequencing Center for Infectious Disease"/>
            <person name="Wu L."/>
            <person name="Ma J."/>
        </authorList>
    </citation>
    <scope>NUCLEOTIDE SEQUENCE [LARGE SCALE GENOMIC DNA]</scope>
    <source>
        <strain evidence="3">KACC 11407</strain>
    </source>
</reference>
<dbReference type="EMBL" id="JBHSNM010000007">
    <property type="protein sequence ID" value="MFC5571343.1"/>
    <property type="molecule type" value="Genomic_DNA"/>
</dbReference>
<dbReference type="InterPro" id="IPR036514">
    <property type="entry name" value="SGNH_hydro_sf"/>
</dbReference>